<protein>
    <submittedName>
        <fullName evidence="1">Uncharacterized protein</fullName>
    </submittedName>
</protein>
<evidence type="ECO:0000313" key="2">
    <source>
        <dbReference type="Proteomes" id="UP001219934"/>
    </source>
</evidence>
<dbReference type="AlphaFoldDB" id="A0AAD6AGJ4"/>
<evidence type="ECO:0000313" key="1">
    <source>
        <dbReference type="EMBL" id="KAJ4924693.1"/>
    </source>
</evidence>
<gene>
    <name evidence="1" type="ORF">JOQ06_003645</name>
</gene>
<comment type="caution">
    <text evidence="1">The sequence shown here is derived from an EMBL/GenBank/DDBJ whole genome shotgun (WGS) entry which is preliminary data.</text>
</comment>
<proteinExistence type="predicted"/>
<keyword evidence="2" id="KW-1185">Reference proteome</keyword>
<sequence>MERCSAPNLSLRITMLSHVIQPKVSRGPGAPELRQGACLSSVREVGGVGVVRRDLLQPGNSIHTSPAFISSWGCVRALSHWRWLGAKLFSQGPMNAGK</sequence>
<name>A0AAD6AGJ4_9TELE</name>
<organism evidence="1 2">
    <name type="scientific">Pogonophryne albipinna</name>
    <dbReference type="NCBI Taxonomy" id="1090488"/>
    <lineage>
        <taxon>Eukaryota</taxon>
        <taxon>Metazoa</taxon>
        <taxon>Chordata</taxon>
        <taxon>Craniata</taxon>
        <taxon>Vertebrata</taxon>
        <taxon>Euteleostomi</taxon>
        <taxon>Actinopterygii</taxon>
        <taxon>Neopterygii</taxon>
        <taxon>Teleostei</taxon>
        <taxon>Neoteleostei</taxon>
        <taxon>Acanthomorphata</taxon>
        <taxon>Eupercaria</taxon>
        <taxon>Perciformes</taxon>
        <taxon>Notothenioidei</taxon>
        <taxon>Pogonophryne</taxon>
    </lineage>
</organism>
<dbReference type="Proteomes" id="UP001219934">
    <property type="component" value="Unassembled WGS sequence"/>
</dbReference>
<accession>A0AAD6AGJ4</accession>
<dbReference type="EMBL" id="JAPTMU010000022">
    <property type="protein sequence ID" value="KAJ4924693.1"/>
    <property type="molecule type" value="Genomic_DNA"/>
</dbReference>
<feature type="non-terminal residue" evidence="1">
    <location>
        <position position="1"/>
    </location>
</feature>
<reference evidence="1" key="1">
    <citation type="submission" date="2022-11" db="EMBL/GenBank/DDBJ databases">
        <title>Chromosome-level genome of Pogonophryne albipinna.</title>
        <authorList>
            <person name="Jo E."/>
        </authorList>
    </citation>
    <scope>NUCLEOTIDE SEQUENCE</scope>
    <source>
        <strain evidence="1">SGF0006</strain>
        <tissue evidence="1">Muscle</tissue>
    </source>
</reference>